<keyword evidence="1" id="KW-1185">Reference proteome</keyword>
<evidence type="ECO:0000313" key="1">
    <source>
        <dbReference type="Proteomes" id="UP000887565"/>
    </source>
</evidence>
<dbReference type="Proteomes" id="UP000887565">
    <property type="component" value="Unplaced"/>
</dbReference>
<sequence>MINFILDDHQLVISRENRKQLGIFNQDKYVIFLGGFGAELRNECGSTYNETEVQIVENVLLIEDKTGYICKCLDKILIHDFVEFDHQFYIKQKVPVVIREDTLKCSIMLMDVIALPFEEVYCNAIQLSFTMISIRKIFLEDKAMLWMYIDIVVDVYVKNSEMPHSVKKFAALENGIRWEILYSNKEAPGSDKLKFQFICFADNTSDIYVKVA</sequence>
<protein>
    <submittedName>
        <fullName evidence="2">Uncharacterized protein</fullName>
    </submittedName>
</protein>
<dbReference type="AlphaFoldDB" id="A0A915INP2"/>
<accession>A0A915INP2</accession>
<proteinExistence type="predicted"/>
<name>A0A915INP2_ROMCU</name>
<dbReference type="WBParaSite" id="nRc.2.0.1.t15490-RA">
    <property type="protein sequence ID" value="nRc.2.0.1.t15490-RA"/>
    <property type="gene ID" value="nRc.2.0.1.g15490"/>
</dbReference>
<evidence type="ECO:0000313" key="2">
    <source>
        <dbReference type="WBParaSite" id="nRc.2.0.1.t15490-RA"/>
    </source>
</evidence>
<reference evidence="2" key="1">
    <citation type="submission" date="2022-11" db="UniProtKB">
        <authorList>
            <consortium name="WormBaseParasite"/>
        </authorList>
    </citation>
    <scope>IDENTIFICATION</scope>
</reference>
<organism evidence="1 2">
    <name type="scientific">Romanomermis culicivorax</name>
    <name type="common">Nematode worm</name>
    <dbReference type="NCBI Taxonomy" id="13658"/>
    <lineage>
        <taxon>Eukaryota</taxon>
        <taxon>Metazoa</taxon>
        <taxon>Ecdysozoa</taxon>
        <taxon>Nematoda</taxon>
        <taxon>Enoplea</taxon>
        <taxon>Dorylaimia</taxon>
        <taxon>Mermithida</taxon>
        <taxon>Mermithoidea</taxon>
        <taxon>Mermithidae</taxon>
        <taxon>Romanomermis</taxon>
    </lineage>
</organism>